<keyword evidence="4 5" id="KW-0472">Membrane</keyword>
<evidence type="ECO:0000256" key="3">
    <source>
        <dbReference type="ARBA" id="ARBA00022989"/>
    </source>
</evidence>
<feature type="transmembrane region" description="Helical" evidence="5">
    <location>
        <begin position="202"/>
        <end position="222"/>
    </location>
</feature>
<dbReference type="Pfam" id="PF13520">
    <property type="entry name" value="AA_permease_2"/>
    <property type="match status" value="1"/>
</dbReference>
<dbReference type="Gene3D" id="1.20.1740.10">
    <property type="entry name" value="Amino acid/polyamine transporter I"/>
    <property type="match status" value="1"/>
</dbReference>
<feature type="transmembrane region" description="Helical" evidence="5">
    <location>
        <begin position="80"/>
        <end position="104"/>
    </location>
</feature>
<dbReference type="EMBL" id="JAROCG010000001">
    <property type="protein sequence ID" value="MDN4609278.1"/>
    <property type="molecule type" value="Genomic_DNA"/>
</dbReference>
<dbReference type="InterPro" id="IPR002293">
    <property type="entry name" value="AA/rel_permease1"/>
</dbReference>
<keyword evidence="7" id="KW-1185">Reference proteome</keyword>
<keyword evidence="2 5" id="KW-0812">Transmembrane</keyword>
<dbReference type="PANTHER" id="PTHR43243:SF24">
    <property type="entry name" value="CATIONIC AMINO ACID TRANSPORT INTEGRAL MEMBRANE PROTEIN ROCE-RELATED"/>
    <property type="match status" value="1"/>
</dbReference>
<sequence>MNAEKTTIPGEGRPGLGAQLLRRKPLDQMVGEAGSDGGGAPLVRSFGVLQLTMISVGATLGTGILVILGESVPLAGPAIWISFVLAGLAALFSAASYAEMAGLVPVAGSSYSYSYATMGEGMAWICGWCLVLEYAVSVAAVAVGAGQYVNETLAGFGQFLPAALSQPPGDGGVVNIPAMAIVLLSMVLLVRGARESARINTAIVVIKVCILLFFCAVAFTAFDAGNFEPLLPMGAAGVSAAASRVFFSYIGFDAASTAGEEARNPKRDLPRAILLSMLIVTSVYVLVAVAAIGARPWGWFDGTEAALVQILQELTGRPWIALVFSAGAVLAIASIVLTVLYGQTRILLSMSRDGLVPPVFGRVSRRTGTPVAGTLIVGTVVAVTAGLVPLGELADATSIGTLFAFALVNVAVVYLRRNRPDLPRSFRVPFYPVTPVLGTLMCAYLMANLGAATWLVFGVWMLVGIAIYVGYGRRHSKVAALSELEYRTLTAKPSTIKETHS</sequence>
<evidence type="ECO:0000313" key="7">
    <source>
        <dbReference type="Proteomes" id="UP001174209"/>
    </source>
</evidence>
<feature type="transmembrane region" description="Helical" evidence="5">
    <location>
        <begin position="48"/>
        <end position="68"/>
    </location>
</feature>
<feature type="transmembrane region" description="Helical" evidence="5">
    <location>
        <begin position="273"/>
        <end position="294"/>
    </location>
</feature>
<feature type="transmembrane region" description="Helical" evidence="5">
    <location>
        <begin position="169"/>
        <end position="190"/>
    </location>
</feature>
<dbReference type="RefSeq" id="WP_301223983.1">
    <property type="nucleotide sequence ID" value="NZ_JAROCG010000001.1"/>
</dbReference>
<keyword evidence="3 5" id="KW-1133">Transmembrane helix</keyword>
<evidence type="ECO:0000313" key="6">
    <source>
        <dbReference type="EMBL" id="MDN4609278.1"/>
    </source>
</evidence>
<dbReference type="Proteomes" id="UP001174209">
    <property type="component" value="Unassembled WGS sequence"/>
</dbReference>
<reference evidence="6" key="1">
    <citation type="submission" date="2023-06" db="EMBL/GenBank/DDBJ databases">
        <title>MT1 and MT2 Draft Genomes of Novel Species.</title>
        <authorList>
            <person name="Venkateswaran K."/>
        </authorList>
    </citation>
    <scope>NUCLEOTIDE SEQUENCE</scope>
    <source>
        <strain evidence="6">IIF3SC-B10</strain>
    </source>
</reference>
<feature type="transmembrane region" description="Helical" evidence="5">
    <location>
        <begin position="125"/>
        <end position="149"/>
    </location>
</feature>
<evidence type="ECO:0000256" key="1">
    <source>
        <dbReference type="ARBA" id="ARBA00004141"/>
    </source>
</evidence>
<comment type="subcellular location">
    <subcellularLocation>
        <location evidence="1">Membrane</location>
        <topology evidence="1">Multi-pass membrane protein</topology>
    </subcellularLocation>
</comment>
<feature type="transmembrane region" description="Helical" evidence="5">
    <location>
        <begin position="428"/>
        <end position="446"/>
    </location>
</feature>
<dbReference type="PANTHER" id="PTHR43243">
    <property type="entry name" value="INNER MEMBRANE TRANSPORTER YGJI-RELATED"/>
    <property type="match status" value="1"/>
</dbReference>
<evidence type="ECO:0000256" key="2">
    <source>
        <dbReference type="ARBA" id="ARBA00022692"/>
    </source>
</evidence>
<dbReference type="PIRSF" id="PIRSF006060">
    <property type="entry name" value="AA_transporter"/>
    <property type="match status" value="1"/>
</dbReference>
<feature type="transmembrane region" description="Helical" evidence="5">
    <location>
        <begin position="319"/>
        <end position="342"/>
    </location>
</feature>
<gene>
    <name evidence="6" type="ORF">P5G52_00165</name>
</gene>
<proteinExistence type="predicted"/>
<feature type="transmembrane region" description="Helical" evidence="5">
    <location>
        <begin position="234"/>
        <end position="252"/>
    </location>
</feature>
<feature type="transmembrane region" description="Helical" evidence="5">
    <location>
        <begin position="371"/>
        <end position="390"/>
    </location>
</feature>
<evidence type="ECO:0000256" key="5">
    <source>
        <dbReference type="SAM" id="Phobius"/>
    </source>
</evidence>
<comment type="caution">
    <text evidence="6">The sequence shown here is derived from an EMBL/GenBank/DDBJ whole genome shotgun (WGS) entry which is preliminary data.</text>
</comment>
<name>A0ABT8JVT9_9MICC</name>
<evidence type="ECO:0000256" key="4">
    <source>
        <dbReference type="ARBA" id="ARBA00023136"/>
    </source>
</evidence>
<accession>A0ABT8JVT9</accession>
<protein>
    <submittedName>
        <fullName evidence="6">Amino acid permease</fullName>
    </submittedName>
</protein>
<organism evidence="6 7">
    <name type="scientific">Arthrobacter burdickii</name>
    <dbReference type="NCBI Taxonomy" id="3035920"/>
    <lineage>
        <taxon>Bacteria</taxon>
        <taxon>Bacillati</taxon>
        <taxon>Actinomycetota</taxon>
        <taxon>Actinomycetes</taxon>
        <taxon>Micrococcales</taxon>
        <taxon>Micrococcaceae</taxon>
        <taxon>Arthrobacter</taxon>
    </lineage>
</organism>
<feature type="transmembrane region" description="Helical" evidence="5">
    <location>
        <begin position="452"/>
        <end position="471"/>
    </location>
</feature>
<feature type="transmembrane region" description="Helical" evidence="5">
    <location>
        <begin position="396"/>
        <end position="416"/>
    </location>
</feature>